<organism evidence="10 11">
    <name type="scientific">Hydrogenobacter thermophilus (strain DSM 6534 / IAM 12695 / TK-6)</name>
    <dbReference type="NCBI Taxonomy" id="608538"/>
    <lineage>
        <taxon>Bacteria</taxon>
        <taxon>Pseudomonadati</taxon>
        <taxon>Aquificota</taxon>
        <taxon>Aquificia</taxon>
        <taxon>Aquificales</taxon>
        <taxon>Aquificaceae</taxon>
        <taxon>Hydrogenobacter</taxon>
    </lineage>
</organism>
<feature type="binding site" evidence="8">
    <location>
        <begin position="7"/>
        <end position="9"/>
    </location>
    <ligand>
        <name>GTP</name>
        <dbReference type="ChEBI" id="CHEBI:37565"/>
    </ligand>
</feature>
<dbReference type="Gene3D" id="3.30.70.100">
    <property type="match status" value="1"/>
</dbReference>
<dbReference type="EC" id="2.7.7.77" evidence="8"/>
<feature type="binding site" evidence="8">
    <location>
        <position position="19"/>
    </location>
    <ligand>
        <name>GTP</name>
        <dbReference type="ChEBI" id="CHEBI:37565"/>
    </ligand>
</feature>
<sequence>MLECFVLGGGESRRFGEDKLLFPIKGKECIRYVLDALAGVCGRLAIVGKDRHKFFAIKDVEFVPDILTEQGALVGIYTALKSARTDKVLVVSGDMPLVKPSLVRYIVDEYKDPITIYCIRGRLYPLFGVYSTKILKDLETYLKEGEKKVMDFIERVGYNCIKEDEVIHLDPLLLSFINMNTKEDLKVILKNMGVVKLKVSGMTCEHCVNTVKRALMSVDGVSDVSVSLEKGEVEVITQKDIELQALKSAIEEWGYKVLGEV</sequence>
<feature type="binding site" evidence="8">
    <location>
        <position position="94"/>
    </location>
    <ligand>
        <name>Mg(2+)</name>
        <dbReference type="ChEBI" id="CHEBI:18420"/>
    </ligand>
</feature>
<evidence type="ECO:0000313" key="10">
    <source>
        <dbReference type="EMBL" id="BAI69781.1"/>
    </source>
</evidence>
<dbReference type="EMBL" id="AP011112">
    <property type="protein sequence ID" value="BAI69781.1"/>
    <property type="molecule type" value="Genomic_DNA"/>
</dbReference>
<evidence type="ECO:0000256" key="8">
    <source>
        <dbReference type="HAMAP-Rule" id="MF_00316"/>
    </source>
</evidence>
<dbReference type="GO" id="GO:0005737">
    <property type="term" value="C:cytoplasm"/>
    <property type="evidence" value="ECO:0007669"/>
    <property type="project" value="UniProtKB-SubCell"/>
</dbReference>
<dbReference type="PRINTS" id="PR00944">
    <property type="entry name" value="CUEXPORT"/>
</dbReference>
<accession>D3DIX9</accession>
<evidence type="ECO:0000313" key="11">
    <source>
        <dbReference type="Proteomes" id="UP000002574"/>
    </source>
</evidence>
<dbReference type="AlphaFoldDB" id="D3DIX9"/>
<dbReference type="GO" id="GO:0006777">
    <property type="term" value="P:Mo-molybdopterin cofactor biosynthetic process"/>
    <property type="evidence" value="ECO:0007669"/>
    <property type="project" value="UniProtKB-KW"/>
</dbReference>
<feature type="binding site" evidence="8">
    <location>
        <position position="65"/>
    </location>
    <ligand>
        <name>GTP</name>
        <dbReference type="ChEBI" id="CHEBI:37565"/>
    </ligand>
</feature>
<comment type="catalytic activity">
    <reaction evidence="8">
        <text>Mo-molybdopterin + GTP + H(+) = Mo-molybdopterin guanine dinucleotide + diphosphate</text>
        <dbReference type="Rhea" id="RHEA:34243"/>
        <dbReference type="ChEBI" id="CHEBI:15378"/>
        <dbReference type="ChEBI" id="CHEBI:33019"/>
        <dbReference type="ChEBI" id="CHEBI:37565"/>
        <dbReference type="ChEBI" id="CHEBI:71302"/>
        <dbReference type="ChEBI" id="CHEBI:71310"/>
        <dbReference type="EC" id="2.7.7.77"/>
    </reaction>
</comment>
<evidence type="ECO:0000256" key="1">
    <source>
        <dbReference type="ARBA" id="ARBA00022490"/>
    </source>
</evidence>
<keyword evidence="2 8" id="KW-0808">Transferase</keyword>
<feature type="domain" description="HMA" evidence="9">
    <location>
        <begin position="193"/>
        <end position="258"/>
    </location>
</feature>
<proteinExistence type="inferred from homology"/>
<dbReference type="CDD" id="cd02503">
    <property type="entry name" value="MobA"/>
    <property type="match status" value="1"/>
</dbReference>
<reference evidence="10 11" key="1">
    <citation type="journal article" date="2010" name="J. Bacteriol.">
        <title>Complete genome sequence of the thermophilic, obligately chemolithoautotrophic hydrogen-oxidizing bacterium Hydrogenobacter thermophilus TK-6.</title>
        <authorList>
            <person name="Arai H."/>
            <person name="Kanbe H."/>
            <person name="Ishii M."/>
            <person name="Igarashi Y."/>
        </authorList>
    </citation>
    <scope>NUCLEOTIDE SEQUENCE [LARGE SCALE GENOMIC DNA]</scope>
    <source>
        <strain evidence="11">DSM 6534 / IAM 12695 / TK-6 [Tokyo]</strain>
    </source>
</reference>
<protein>
    <recommendedName>
        <fullName evidence="8">Probable molybdenum cofactor guanylyltransferase</fullName>
        <shortName evidence="8">MoCo guanylyltransferase</shortName>
        <ecNumber evidence="8">2.7.7.77</ecNumber>
    </recommendedName>
    <alternativeName>
        <fullName evidence="8">GTP:molybdopterin guanylyltransferase</fullName>
    </alternativeName>
    <alternativeName>
        <fullName evidence="8">Mo-MPT guanylyltransferase</fullName>
    </alternativeName>
    <alternativeName>
        <fullName evidence="8">Molybdopterin guanylyltransferase</fullName>
    </alternativeName>
    <alternativeName>
        <fullName evidence="8">Molybdopterin-guanine dinucleotide synthase</fullName>
        <shortName evidence="8">MGD synthase</shortName>
    </alternativeName>
</protein>
<name>D3DIX9_HYDTT</name>
<keyword evidence="11" id="KW-1185">Reference proteome</keyword>
<dbReference type="KEGG" id="hth:HTH_1329"/>
<evidence type="ECO:0000256" key="7">
    <source>
        <dbReference type="ARBA" id="ARBA00023150"/>
    </source>
</evidence>
<evidence type="ECO:0000259" key="9">
    <source>
        <dbReference type="PROSITE" id="PS50846"/>
    </source>
</evidence>
<dbReference type="NCBIfam" id="NF001457">
    <property type="entry name" value="PRK00317.1-3"/>
    <property type="match status" value="1"/>
</dbReference>
<dbReference type="PROSITE" id="PS50846">
    <property type="entry name" value="HMA_2"/>
    <property type="match status" value="1"/>
</dbReference>
<dbReference type="PANTHER" id="PTHR19136:SF81">
    <property type="entry name" value="MOLYBDENUM COFACTOR GUANYLYLTRANSFERASE"/>
    <property type="match status" value="1"/>
</dbReference>
<keyword evidence="5 8" id="KW-0460">Magnesium</keyword>
<dbReference type="Gene3D" id="3.90.550.10">
    <property type="entry name" value="Spore Coat Polysaccharide Biosynthesis Protein SpsA, Chain A"/>
    <property type="match status" value="1"/>
</dbReference>
<dbReference type="InterPro" id="IPR017969">
    <property type="entry name" value="Heavy-metal-associated_CS"/>
</dbReference>
<dbReference type="STRING" id="608538.HTH_1329"/>
<dbReference type="InterPro" id="IPR025877">
    <property type="entry name" value="MobA-like_NTP_Trfase"/>
</dbReference>
<keyword evidence="4 8" id="KW-0547">Nucleotide-binding</keyword>
<dbReference type="InterPro" id="IPR013482">
    <property type="entry name" value="Molybde_CF_guanTrfase"/>
</dbReference>
<dbReference type="InterPro" id="IPR029044">
    <property type="entry name" value="Nucleotide-diphossugar_trans"/>
</dbReference>
<dbReference type="GO" id="GO:0061603">
    <property type="term" value="F:molybdenum cofactor guanylyltransferase activity"/>
    <property type="evidence" value="ECO:0007669"/>
    <property type="project" value="UniProtKB-EC"/>
</dbReference>
<dbReference type="FunFam" id="3.30.70.100:FF:000001">
    <property type="entry name" value="ATPase copper transporting beta"/>
    <property type="match status" value="1"/>
</dbReference>
<evidence type="ECO:0000256" key="6">
    <source>
        <dbReference type="ARBA" id="ARBA00023134"/>
    </source>
</evidence>
<comment type="domain">
    <text evidence="8">The N-terminal domain determines nucleotide recognition and specific binding, while the C-terminal domain determines the specific binding to the target protein.</text>
</comment>
<evidence type="ECO:0000256" key="5">
    <source>
        <dbReference type="ARBA" id="ARBA00022842"/>
    </source>
</evidence>
<evidence type="ECO:0000256" key="4">
    <source>
        <dbReference type="ARBA" id="ARBA00022741"/>
    </source>
</evidence>
<dbReference type="CDD" id="cd00371">
    <property type="entry name" value="HMA"/>
    <property type="match status" value="1"/>
</dbReference>
<dbReference type="GO" id="GO:0005525">
    <property type="term" value="F:GTP binding"/>
    <property type="evidence" value="ECO:0007669"/>
    <property type="project" value="UniProtKB-UniRule"/>
</dbReference>
<dbReference type="SUPFAM" id="SSF53448">
    <property type="entry name" value="Nucleotide-diphospho-sugar transferases"/>
    <property type="match status" value="1"/>
</dbReference>
<keyword evidence="7 8" id="KW-0501">Molybdenum cofactor biosynthesis</keyword>
<dbReference type="PANTHER" id="PTHR19136">
    <property type="entry name" value="MOLYBDENUM COFACTOR GUANYLYLTRANSFERASE"/>
    <property type="match status" value="1"/>
</dbReference>
<comment type="cofactor">
    <cofactor evidence="8">
        <name>Mg(2+)</name>
        <dbReference type="ChEBI" id="CHEBI:18420"/>
    </cofactor>
</comment>
<dbReference type="Proteomes" id="UP000002574">
    <property type="component" value="Chromosome"/>
</dbReference>
<evidence type="ECO:0000256" key="3">
    <source>
        <dbReference type="ARBA" id="ARBA00022723"/>
    </source>
</evidence>
<dbReference type="GO" id="GO:0005507">
    <property type="term" value="F:copper ion binding"/>
    <property type="evidence" value="ECO:0007669"/>
    <property type="project" value="InterPro"/>
</dbReference>
<feature type="binding site" evidence="8">
    <location>
        <position position="94"/>
    </location>
    <ligand>
        <name>GTP</name>
        <dbReference type="ChEBI" id="CHEBI:37565"/>
    </ligand>
</feature>
<dbReference type="GO" id="GO:0006825">
    <property type="term" value="P:copper ion transport"/>
    <property type="evidence" value="ECO:0007669"/>
    <property type="project" value="InterPro"/>
</dbReference>
<dbReference type="InterPro" id="IPR000428">
    <property type="entry name" value="Cu-bd"/>
</dbReference>
<dbReference type="Pfam" id="PF12804">
    <property type="entry name" value="NTP_transf_3"/>
    <property type="match status" value="1"/>
</dbReference>
<keyword evidence="6 8" id="KW-0342">GTP-binding</keyword>
<comment type="similarity">
    <text evidence="8">Belongs to the MobA family.</text>
</comment>
<dbReference type="KEGG" id="hte:Hydth_1320"/>
<keyword evidence="1 8" id="KW-0963">Cytoplasm</keyword>
<dbReference type="eggNOG" id="COG2608">
    <property type="taxonomic scope" value="Bacteria"/>
</dbReference>
<comment type="subcellular location">
    <subcellularLocation>
        <location evidence="8">Cytoplasm</location>
    </subcellularLocation>
</comment>
<comment type="function">
    <text evidence="8">Transfers a GMP moiety from GTP to Mo-molybdopterin (Mo-MPT) cofactor (Moco or molybdenum cofactor) to form Mo-molybdopterin guanine dinucleotide (Mo-MGD) cofactor.</text>
</comment>
<dbReference type="RefSeq" id="WP_012963961.1">
    <property type="nucleotide sequence ID" value="NC_013799.1"/>
</dbReference>
<keyword evidence="3 8" id="KW-0479">Metal-binding</keyword>
<dbReference type="PROSITE" id="PS01047">
    <property type="entry name" value="HMA_1"/>
    <property type="match status" value="1"/>
</dbReference>
<dbReference type="OrthoDB" id="9788394at2"/>
<dbReference type="HAMAP" id="MF_00316">
    <property type="entry name" value="MobA"/>
    <property type="match status" value="1"/>
</dbReference>
<dbReference type="Pfam" id="PF00403">
    <property type="entry name" value="HMA"/>
    <property type="match status" value="1"/>
</dbReference>
<comment type="caution">
    <text evidence="8">Lacks conserved residue(s) required for the propagation of feature annotation.</text>
</comment>
<dbReference type="InterPro" id="IPR036163">
    <property type="entry name" value="HMA_dom_sf"/>
</dbReference>
<evidence type="ECO:0000256" key="2">
    <source>
        <dbReference type="ARBA" id="ARBA00022679"/>
    </source>
</evidence>
<dbReference type="eggNOG" id="COG0746">
    <property type="taxonomic scope" value="Bacteria"/>
</dbReference>
<gene>
    <name evidence="8 10" type="primary">mobA</name>
    <name evidence="10" type="ordered locus">HTH_1329</name>
</gene>
<dbReference type="SUPFAM" id="SSF55008">
    <property type="entry name" value="HMA, heavy metal-associated domain"/>
    <property type="match status" value="1"/>
</dbReference>
<dbReference type="InterPro" id="IPR006121">
    <property type="entry name" value="HMA_dom"/>
</dbReference>